<dbReference type="FunFam" id="3.40.50.970:FF:000004">
    <property type="entry name" value="Transketolase"/>
    <property type="match status" value="1"/>
</dbReference>
<evidence type="ECO:0000313" key="17">
    <source>
        <dbReference type="EMBL" id="GBG29131.1"/>
    </source>
</evidence>
<dbReference type="CDD" id="cd07033">
    <property type="entry name" value="TPP_PYR_DXS_TK_like"/>
    <property type="match status" value="1"/>
</dbReference>
<evidence type="ECO:0000256" key="6">
    <source>
        <dbReference type="ARBA" id="ARBA00022723"/>
    </source>
</evidence>
<keyword evidence="7 13" id="KW-0460">Magnesium</keyword>
<dbReference type="InterPro" id="IPR020826">
    <property type="entry name" value="Transketolase_BS"/>
</dbReference>
<dbReference type="InterPro" id="IPR033247">
    <property type="entry name" value="Transketolase_fam"/>
</dbReference>
<evidence type="ECO:0000259" key="16">
    <source>
        <dbReference type="SMART" id="SM00861"/>
    </source>
</evidence>
<keyword evidence="6 13" id="KW-0479">Metal-binding</keyword>
<evidence type="ECO:0000256" key="7">
    <source>
        <dbReference type="ARBA" id="ARBA00022842"/>
    </source>
</evidence>
<evidence type="ECO:0000256" key="15">
    <source>
        <dbReference type="SAM" id="Phobius"/>
    </source>
</evidence>
<feature type="domain" description="Transketolase-like pyrimidine-binding" evidence="16">
    <location>
        <begin position="368"/>
        <end position="539"/>
    </location>
</feature>
<feature type="binding site" evidence="11">
    <location>
        <position position="483"/>
    </location>
    <ligand>
        <name>substrate</name>
    </ligand>
</feature>
<feature type="binding site" evidence="12">
    <location>
        <position position="276"/>
    </location>
    <ligand>
        <name>thiamine diphosphate</name>
        <dbReference type="ChEBI" id="CHEBI:58937"/>
    </ligand>
</feature>
<feature type="binding site" evidence="13">
    <location>
        <position position="169"/>
    </location>
    <ligand>
        <name>Mg(2+)</name>
        <dbReference type="ChEBI" id="CHEBI:18420"/>
    </ligand>
</feature>
<feature type="binding site" evidence="13">
    <location>
        <position position="199"/>
    </location>
    <ligand>
        <name>Mg(2+)</name>
        <dbReference type="ChEBI" id="CHEBI:18420"/>
    </ligand>
</feature>
<evidence type="ECO:0000256" key="2">
    <source>
        <dbReference type="ARBA" id="ARBA00007131"/>
    </source>
</evidence>
<feature type="binding site" evidence="12">
    <location>
        <position position="451"/>
    </location>
    <ligand>
        <name>thiamine diphosphate</name>
        <dbReference type="ChEBI" id="CHEBI:58937"/>
    </ligand>
</feature>
<dbReference type="InterPro" id="IPR009014">
    <property type="entry name" value="Transketo_C/PFOR_II"/>
</dbReference>
<accession>A0A2R5GLH4</accession>
<dbReference type="Gene3D" id="3.40.50.970">
    <property type="match status" value="2"/>
</dbReference>
<keyword evidence="5" id="KW-0808">Transferase</keyword>
<sequence>MGEPATKKAKTADPELDAACIETIGFLSVDQVQAANSGHPGAPLGMATMAYALWSKIMRYNPKNAKWINRDRFVLSNGHSCALQYSMLYLTGYERPTLDDLKQFRQLDSVTAGHPENELLDAVEVSTGPLGSGISNAVGLAMAAEHMAAEFNEEGFPIIDNHTYVFCGDGCMQEGIASEACSMAGHQKLGNLIVLYDDNHITIDGDTSCAFTEDVTKRFEAYGWHVLSVENGNSRDPTELIEAIEAAKACTDKPSFIRVKTVIGYGAKKQGTGGVHGAPLGVDEIKRMKEELGLDGDKTFEVPENVLSHMREAQTRGEEAEAEWTSMFEKYKAKFPEKAAEFERRIARKLPEGVFDKLPKWTPEDKALATRASSGKVLNAMADAIPELVGGSADLTGSNSTALANATDFQPGARDGRYFRFGVREHGMSAMCNGLAAYGSLIPFGATFLVFAGYMLGSVRLSALSGFQVLYILTHDSCGVGEDGPTHIPIETLATLRAIPNLTVFRPADATEVAGSYKAALLRQHGPSAFALTRQGVPNLAGSDAEKVALGAYTVAPVPDGSKPKIIIVGTGSEVQLAVAAAKALVDEGIPAAAVSMPCWELFEEQSKTYQEEVFVKGVPVLGVEAGCTQGWAKYVHYQHGINTFGKSGPGGKVMEHFGFTEENVLGLAKKLLERYKDVEAPALIDAHTLM</sequence>
<comment type="catalytic activity">
    <reaction evidence="9">
        <text>D-sedoheptulose 7-phosphate + D-glyceraldehyde 3-phosphate = aldehydo-D-ribose 5-phosphate + D-xylulose 5-phosphate</text>
        <dbReference type="Rhea" id="RHEA:10508"/>
        <dbReference type="ChEBI" id="CHEBI:57483"/>
        <dbReference type="ChEBI" id="CHEBI:57737"/>
        <dbReference type="ChEBI" id="CHEBI:58273"/>
        <dbReference type="ChEBI" id="CHEBI:59776"/>
        <dbReference type="EC" id="2.2.1.1"/>
    </reaction>
</comment>
<feature type="transmembrane region" description="Helical" evidence="15">
    <location>
        <begin position="435"/>
        <end position="456"/>
    </location>
</feature>
<dbReference type="InterPro" id="IPR005474">
    <property type="entry name" value="Transketolase_N"/>
</dbReference>
<feature type="binding site" evidence="11">
    <location>
        <position position="487"/>
    </location>
    <ligand>
        <name>substrate</name>
    </ligand>
</feature>
<feature type="site" description="Important for catalytic activity" evidence="14">
    <location>
        <position position="39"/>
    </location>
</feature>
<feature type="binding site" evidence="12">
    <location>
        <position position="199"/>
    </location>
    <ligand>
        <name>thiamine diphosphate</name>
        <dbReference type="ChEBI" id="CHEBI:58937"/>
    </ligand>
</feature>
<evidence type="ECO:0000256" key="5">
    <source>
        <dbReference type="ARBA" id="ARBA00022679"/>
    </source>
</evidence>
<dbReference type="Gene3D" id="3.40.50.920">
    <property type="match status" value="1"/>
</dbReference>
<comment type="subunit">
    <text evidence="3">Homodimer.</text>
</comment>
<feature type="binding site" evidence="11">
    <location>
        <position position="475"/>
    </location>
    <ligand>
        <name>substrate</name>
    </ligand>
</feature>
<dbReference type="GO" id="GO:0004802">
    <property type="term" value="F:transketolase activity"/>
    <property type="evidence" value="ECO:0007669"/>
    <property type="project" value="UniProtKB-EC"/>
</dbReference>
<evidence type="ECO:0000256" key="12">
    <source>
        <dbReference type="PIRSR" id="PIRSR605478-3"/>
    </source>
</evidence>
<dbReference type="EMBL" id="BEYU01000053">
    <property type="protein sequence ID" value="GBG29131.1"/>
    <property type="molecule type" value="Genomic_DNA"/>
</dbReference>
<dbReference type="OrthoDB" id="10267175at2759"/>
<dbReference type="PROSITE" id="PS00802">
    <property type="entry name" value="TRANSKETOLASE_2"/>
    <property type="match status" value="1"/>
</dbReference>
<dbReference type="EC" id="2.2.1.1" evidence="4"/>
<organism evidence="17 18">
    <name type="scientific">Hondaea fermentalgiana</name>
    <dbReference type="NCBI Taxonomy" id="2315210"/>
    <lineage>
        <taxon>Eukaryota</taxon>
        <taxon>Sar</taxon>
        <taxon>Stramenopiles</taxon>
        <taxon>Bigyra</taxon>
        <taxon>Labyrinthulomycetes</taxon>
        <taxon>Thraustochytrida</taxon>
        <taxon>Thraustochytriidae</taxon>
        <taxon>Hondaea</taxon>
    </lineage>
</organism>
<dbReference type="Proteomes" id="UP000241890">
    <property type="component" value="Unassembled WGS sequence"/>
</dbReference>
<dbReference type="NCBIfam" id="TIGR00232">
    <property type="entry name" value="tktlase_bact"/>
    <property type="match status" value="1"/>
</dbReference>
<keyword evidence="15" id="KW-1133">Transmembrane helix</keyword>
<dbReference type="PANTHER" id="PTHR43522:SF2">
    <property type="entry name" value="TRANSKETOLASE 1-RELATED"/>
    <property type="match status" value="1"/>
</dbReference>
<feature type="binding site" evidence="13">
    <location>
        <position position="201"/>
    </location>
    <ligand>
        <name>Mg(2+)</name>
        <dbReference type="ChEBI" id="CHEBI:18420"/>
    </ligand>
</feature>
<dbReference type="GO" id="GO:0006098">
    <property type="term" value="P:pentose-phosphate shunt"/>
    <property type="evidence" value="ECO:0007669"/>
    <property type="project" value="TreeGrafter"/>
</dbReference>
<feature type="binding site" evidence="11">
    <location>
        <position position="534"/>
    </location>
    <ligand>
        <name>substrate</name>
    </ligand>
</feature>
<dbReference type="InterPro" id="IPR005478">
    <property type="entry name" value="Transketolase_bac-like"/>
</dbReference>
<evidence type="ECO:0000256" key="10">
    <source>
        <dbReference type="PIRSR" id="PIRSR605478-1"/>
    </source>
</evidence>
<dbReference type="AlphaFoldDB" id="A0A2R5GLH4"/>
<gene>
    <name evidence="17" type="ORF">FCC1311_051251</name>
</gene>
<feature type="binding site" evidence="12">
    <location>
        <begin position="128"/>
        <end position="130"/>
    </location>
    <ligand>
        <name>thiamine diphosphate</name>
        <dbReference type="ChEBI" id="CHEBI:58937"/>
    </ligand>
</feature>
<comment type="cofactor">
    <cofactor evidence="13">
        <name>Mg(2+)</name>
        <dbReference type="ChEBI" id="CHEBI:18420"/>
    </cofactor>
    <text evidence="13">Binds 1 Mg(2+) ion per subunit. Can also utilize other divalent metal cations, such as Ca(2+), Mn(2+) and Co(2+).</text>
</comment>
<dbReference type="SUPFAM" id="SSF52518">
    <property type="entry name" value="Thiamin diphosphate-binding fold (THDP-binding)"/>
    <property type="match status" value="2"/>
</dbReference>
<evidence type="ECO:0000256" key="9">
    <source>
        <dbReference type="ARBA" id="ARBA00049473"/>
    </source>
</evidence>
<dbReference type="InterPro" id="IPR005475">
    <property type="entry name" value="Transketolase-like_Pyr-bd"/>
</dbReference>
<evidence type="ECO:0000256" key="1">
    <source>
        <dbReference type="ARBA" id="ARBA00001941"/>
    </source>
</evidence>
<protein>
    <recommendedName>
        <fullName evidence="4">transketolase</fullName>
        <ecNumber evidence="4">2.2.1.1</ecNumber>
    </recommendedName>
</protein>
<feature type="binding site" evidence="11">
    <location>
        <position position="371"/>
    </location>
    <ligand>
        <name>substrate</name>
    </ligand>
</feature>
<dbReference type="InterPro" id="IPR055152">
    <property type="entry name" value="Transketolase-like_C_2"/>
</dbReference>
<evidence type="ECO:0000256" key="8">
    <source>
        <dbReference type="ARBA" id="ARBA00023052"/>
    </source>
</evidence>
<dbReference type="SUPFAM" id="SSF52922">
    <property type="entry name" value="TK C-terminal domain-like"/>
    <property type="match status" value="1"/>
</dbReference>
<reference evidence="17 18" key="1">
    <citation type="submission" date="2017-12" db="EMBL/GenBank/DDBJ databases">
        <title>Sequencing, de novo assembly and annotation of complete genome of a new Thraustochytrid species, strain FCC1311.</title>
        <authorList>
            <person name="Sedici K."/>
            <person name="Godart F."/>
            <person name="Aiese Cigliano R."/>
            <person name="Sanseverino W."/>
            <person name="Barakat M."/>
            <person name="Ortet P."/>
            <person name="Marechal E."/>
            <person name="Cagnac O."/>
            <person name="Amato A."/>
        </authorList>
    </citation>
    <scope>NUCLEOTIDE SEQUENCE [LARGE SCALE GENOMIC DNA]</scope>
</reference>
<evidence type="ECO:0000313" key="18">
    <source>
        <dbReference type="Proteomes" id="UP000241890"/>
    </source>
</evidence>
<evidence type="ECO:0000256" key="13">
    <source>
        <dbReference type="PIRSR" id="PIRSR605478-4"/>
    </source>
</evidence>
<dbReference type="SMART" id="SM00861">
    <property type="entry name" value="Transket_pyr"/>
    <property type="match status" value="1"/>
</dbReference>
<dbReference type="Pfam" id="PF22613">
    <property type="entry name" value="Transketolase_C_1"/>
    <property type="match status" value="1"/>
</dbReference>
<feature type="binding site" evidence="12">
    <location>
        <position position="79"/>
    </location>
    <ligand>
        <name>thiamine diphosphate</name>
        <dbReference type="ChEBI" id="CHEBI:58937"/>
    </ligand>
</feature>
<feature type="binding site" evidence="11">
    <location>
        <position position="276"/>
    </location>
    <ligand>
        <name>substrate</name>
    </ligand>
</feature>
<feature type="active site" description="Proton donor" evidence="10">
    <location>
        <position position="425"/>
    </location>
</feature>
<dbReference type="GO" id="GO:0046872">
    <property type="term" value="F:metal ion binding"/>
    <property type="evidence" value="ECO:0007669"/>
    <property type="project" value="UniProtKB-KW"/>
</dbReference>
<dbReference type="GO" id="GO:0005829">
    <property type="term" value="C:cytosol"/>
    <property type="evidence" value="ECO:0007669"/>
    <property type="project" value="TreeGrafter"/>
</dbReference>
<dbReference type="FunFam" id="3.40.50.920:FF:000003">
    <property type="entry name" value="Transketolase"/>
    <property type="match status" value="1"/>
</dbReference>
<feature type="site" description="Important for catalytic activity" evidence="14">
    <location>
        <position position="276"/>
    </location>
</feature>
<feature type="binding site" evidence="11">
    <location>
        <position position="398"/>
    </location>
    <ligand>
        <name>substrate</name>
    </ligand>
</feature>
<keyword evidence="15" id="KW-0472">Membrane</keyword>
<evidence type="ECO:0000256" key="14">
    <source>
        <dbReference type="PIRSR" id="PIRSR605478-5"/>
    </source>
</evidence>
<comment type="cofactor">
    <cofactor evidence="12">
        <name>thiamine diphosphate</name>
        <dbReference type="ChEBI" id="CHEBI:58937"/>
    </cofactor>
    <text evidence="12">Binds 1 thiamine pyrophosphate per subunit. During the reaction, the substrate forms a covalent intermediate with the cofactor.</text>
</comment>
<evidence type="ECO:0000256" key="11">
    <source>
        <dbReference type="PIRSR" id="PIRSR605478-2"/>
    </source>
</evidence>
<dbReference type="PANTHER" id="PTHR43522">
    <property type="entry name" value="TRANSKETOLASE"/>
    <property type="match status" value="1"/>
</dbReference>
<evidence type="ECO:0000256" key="4">
    <source>
        <dbReference type="ARBA" id="ARBA00013152"/>
    </source>
</evidence>
<keyword evidence="15" id="KW-0812">Transmembrane</keyword>
<name>A0A2R5GLH4_9STRA</name>
<feature type="binding site" evidence="11">
    <location>
        <position position="39"/>
    </location>
    <ligand>
        <name>substrate</name>
    </ligand>
</feature>
<proteinExistence type="inferred from homology"/>
<dbReference type="GO" id="GO:0005634">
    <property type="term" value="C:nucleus"/>
    <property type="evidence" value="ECO:0007669"/>
    <property type="project" value="TreeGrafter"/>
</dbReference>
<dbReference type="Pfam" id="PF02779">
    <property type="entry name" value="Transket_pyr"/>
    <property type="match status" value="1"/>
</dbReference>
<dbReference type="InParanoid" id="A0A2R5GLH4"/>
<evidence type="ECO:0000256" key="3">
    <source>
        <dbReference type="ARBA" id="ARBA00011738"/>
    </source>
</evidence>
<feature type="binding site" evidence="12">
    <location>
        <position position="170"/>
    </location>
    <ligand>
        <name>thiamine diphosphate</name>
        <dbReference type="ChEBI" id="CHEBI:58937"/>
    </ligand>
</feature>
<dbReference type="CDD" id="cd02012">
    <property type="entry name" value="TPP_TK"/>
    <property type="match status" value="1"/>
</dbReference>
<comment type="cofactor">
    <cofactor evidence="1">
        <name>Co(2+)</name>
        <dbReference type="ChEBI" id="CHEBI:48828"/>
    </cofactor>
</comment>
<dbReference type="Pfam" id="PF00456">
    <property type="entry name" value="Transketolase_N"/>
    <property type="match status" value="1"/>
</dbReference>
<dbReference type="FunFam" id="3.40.50.970:FF:000003">
    <property type="entry name" value="Transketolase"/>
    <property type="match status" value="1"/>
</dbReference>
<dbReference type="InterPro" id="IPR029061">
    <property type="entry name" value="THDP-binding"/>
</dbReference>
<keyword evidence="18" id="KW-1185">Reference proteome</keyword>
<comment type="similarity">
    <text evidence="2">Belongs to the transketolase family.</text>
</comment>
<keyword evidence="8 12" id="KW-0786">Thiamine pyrophosphate</keyword>
<comment type="caution">
    <text evidence="17">The sequence shown here is derived from an EMBL/GenBank/DDBJ whole genome shotgun (WGS) entry which is preliminary data.</text>
</comment>
<dbReference type="FunCoup" id="A0A2R5GLH4">
    <property type="interactions" value="69"/>
</dbReference>